<dbReference type="PROSITE" id="PS50262">
    <property type="entry name" value="G_PROTEIN_RECEP_F1_2"/>
    <property type="match status" value="1"/>
</dbReference>
<dbReference type="PANTHER" id="PTHR24224">
    <property type="entry name" value="CARDIOACCELERATORY PEPTIDE RECEPTOR-RELATED"/>
    <property type="match status" value="1"/>
</dbReference>
<organism evidence="9 10">
    <name type="scientific">Frankliniella fusca</name>
    <dbReference type="NCBI Taxonomy" id="407009"/>
    <lineage>
        <taxon>Eukaryota</taxon>
        <taxon>Metazoa</taxon>
        <taxon>Ecdysozoa</taxon>
        <taxon>Arthropoda</taxon>
        <taxon>Hexapoda</taxon>
        <taxon>Insecta</taxon>
        <taxon>Pterygota</taxon>
        <taxon>Neoptera</taxon>
        <taxon>Paraneoptera</taxon>
        <taxon>Thysanoptera</taxon>
        <taxon>Terebrantia</taxon>
        <taxon>Thripoidea</taxon>
        <taxon>Thripidae</taxon>
        <taxon>Frankliniella</taxon>
    </lineage>
</organism>
<evidence type="ECO:0000256" key="6">
    <source>
        <dbReference type="SAM" id="MobiDB-lite"/>
    </source>
</evidence>
<dbReference type="SUPFAM" id="SSF81321">
    <property type="entry name" value="Family A G protein-coupled receptor-like"/>
    <property type="match status" value="1"/>
</dbReference>
<feature type="domain" description="G-protein coupled receptors family 1 profile" evidence="8">
    <location>
        <begin position="1"/>
        <end position="237"/>
    </location>
</feature>
<evidence type="ECO:0000256" key="4">
    <source>
        <dbReference type="ARBA" id="ARBA00022989"/>
    </source>
</evidence>
<keyword evidence="4 7" id="KW-1133">Transmembrane helix</keyword>
<keyword evidence="3 7" id="KW-0812">Transmembrane</keyword>
<dbReference type="InterPro" id="IPR017452">
    <property type="entry name" value="GPCR_Rhodpsn_7TM"/>
</dbReference>
<protein>
    <submittedName>
        <fullName evidence="9">Cardioacceleratory peptide receptor</fullName>
    </submittedName>
</protein>
<evidence type="ECO:0000313" key="9">
    <source>
        <dbReference type="EMBL" id="KAK3913242.1"/>
    </source>
</evidence>
<dbReference type="Gene3D" id="1.20.1070.10">
    <property type="entry name" value="Rhodopsin 7-helix transmembrane proteins"/>
    <property type="match status" value="1"/>
</dbReference>
<keyword evidence="9" id="KW-0675">Receptor</keyword>
<dbReference type="InterPro" id="IPR052665">
    <property type="entry name" value="Neuropeptide-GPCR"/>
</dbReference>
<dbReference type="GO" id="GO:0005886">
    <property type="term" value="C:plasma membrane"/>
    <property type="evidence" value="ECO:0007669"/>
    <property type="project" value="TreeGrafter"/>
</dbReference>
<dbReference type="PRINTS" id="PR00237">
    <property type="entry name" value="GPCRRHODOPSN"/>
</dbReference>
<feature type="transmembrane region" description="Helical" evidence="7">
    <location>
        <begin position="184"/>
        <end position="206"/>
    </location>
</feature>
<dbReference type="InterPro" id="IPR000276">
    <property type="entry name" value="GPCR_Rhodpsn"/>
</dbReference>
<reference evidence="9" key="2">
    <citation type="journal article" date="2023" name="BMC Genomics">
        <title>Pest status, molecular evolution, and epigenetic factors derived from the genome assembly of Frankliniella fusca, a thysanopteran phytovirus vector.</title>
        <authorList>
            <person name="Catto M.A."/>
            <person name="Labadie P.E."/>
            <person name="Jacobson A.L."/>
            <person name="Kennedy G.G."/>
            <person name="Srinivasan R."/>
            <person name="Hunt B.G."/>
        </authorList>
    </citation>
    <scope>NUCLEOTIDE SEQUENCE</scope>
    <source>
        <strain evidence="9">PL_HMW_Pooled</strain>
    </source>
</reference>
<evidence type="ECO:0000256" key="1">
    <source>
        <dbReference type="ARBA" id="ARBA00004370"/>
    </source>
</evidence>
<evidence type="ECO:0000256" key="5">
    <source>
        <dbReference type="ARBA" id="ARBA00023136"/>
    </source>
</evidence>
<gene>
    <name evidence="9" type="ORF">KUF71_022696</name>
</gene>
<dbReference type="AlphaFoldDB" id="A0AAE1H1W3"/>
<feature type="transmembrane region" description="Helical" evidence="7">
    <location>
        <begin position="16"/>
        <end position="46"/>
    </location>
</feature>
<evidence type="ECO:0000256" key="7">
    <source>
        <dbReference type="SAM" id="Phobius"/>
    </source>
</evidence>
<reference evidence="9" key="1">
    <citation type="submission" date="2021-07" db="EMBL/GenBank/DDBJ databases">
        <authorList>
            <person name="Catto M.A."/>
            <person name="Jacobson A."/>
            <person name="Kennedy G."/>
            <person name="Labadie P."/>
            <person name="Hunt B.G."/>
            <person name="Srinivasan R."/>
        </authorList>
    </citation>
    <scope>NUCLEOTIDE SEQUENCE</scope>
    <source>
        <strain evidence="9">PL_HMW_Pooled</strain>
        <tissue evidence="9">Head</tissue>
    </source>
</reference>
<evidence type="ECO:0000259" key="8">
    <source>
        <dbReference type="PROSITE" id="PS50262"/>
    </source>
</evidence>
<dbReference type="PANTHER" id="PTHR24224:SF6">
    <property type="entry name" value="CARDIOACCELERATORY PEPTIDE RECEPTOR-RELATED"/>
    <property type="match status" value="1"/>
</dbReference>
<comment type="similarity">
    <text evidence="2">Belongs to the G-protein coupled receptor 1 family.</text>
</comment>
<keyword evidence="10" id="KW-1185">Reference proteome</keyword>
<comment type="caution">
    <text evidence="9">The sequence shown here is derived from an EMBL/GenBank/DDBJ whole genome shotgun (WGS) entry which is preliminary data.</text>
</comment>
<dbReference type="GO" id="GO:0008188">
    <property type="term" value="F:neuropeptide receptor activity"/>
    <property type="evidence" value="ECO:0007669"/>
    <property type="project" value="TreeGrafter"/>
</dbReference>
<dbReference type="Proteomes" id="UP001219518">
    <property type="component" value="Unassembled WGS sequence"/>
</dbReference>
<evidence type="ECO:0000256" key="3">
    <source>
        <dbReference type="ARBA" id="ARBA00022692"/>
    </source>
</evidence>
<evidence type="ECO:0000256" key="2">
    <source>
        <dbReference type="ARBA" id="ARBA00010663"/>
    </source>
</evidence>
<dbReference type="Pfam" id="PF00001">
    <property type="entry name" value="7tm_1"/>
    <property type="match status" value="1"/>
</dbReference>
<accession>A0AAE1H1W3</accession>
<evidence type="ECO:0000313" key="10">
    <source>
        <dbReference type="Proteomes" id="UP001219518"/>
    </source>
</evidence>
<name>A0AAE1H1W3_9NEOP</name>
<sequence length="351" mass="37726">HRQCWIELPQRWQWRLYITLVFLALFALPALIISTCYTVIVCTIWNKSRGMAGPRRRTRKGGAAGGAQRALTAGPLLKRVKSVPSRWGCAAPAPDAPAAPAAPAAAPGAGGSLASVPVVRATSKGSRRAPASLVSSFRTRPLSTACSTPDSFHHGPLKDESDCRRASSRGIIPRAKIKTVKMTLVIVFVFVLCWSPYFVLNLLQVYDRIPRTQTNIAVASFVQSLAPLNSAANPLIYCLFSTHICRTLRGWVSHGRDGVVCCGADPGPVTLSLCSQEGAALHVGAGAPGLAHRSPGQQLGRDGDDDTLGDLAVPPRRPAPTPRHHPDSRAARPQCRNIRSLVRVLSHYPRD</sequence>
<feature type="non-terminal residue" evidence="9">
    <location>
        <position position="1"/>
    </location>
</feature>
<comment type="subcellular location">
    <subcellularLocation>
        <location evidence="1">Membrane</location>
    </subcellularLocation>
</comment>
<dbReference type="EMBL" id="JAHWGI010000315">
    <property type="protein sequence ID" value="KAK3913242.1"/>
    <property type="molecule type" value="Genomic_DNA"/>
</dbReference>
<feature type="region of interest" description="Disordered" evidence="6">
    <location>
        <begin position="286"/>
        <end position="334"/>
    </location>
</feature>
<proteinExistence type="inferred from homology"/>
<keyword evidence="5 7" id="KW-0472">Membrane</keyword>